<dbReference type="SUPFAM" id="SSF52540">
    <property type="entry name" value="P-loop containing nucleoside triphosphate hydrolases"/>
    <property type="match status" value="1"/>
</dbReference>
<dbReference type="EMBL" id="BAABIC010000010">
    <property type="protein sequence ID" value="GAA4693689.1"/>
    <property type="molecule type" value="Genomic_DNA"/>
</dbReference>
<evidence type="ECO:0000259" key="2">
    <source>
        <dbReference type="Pfam" id="PF01656"/>
    </source>
</evidence>
<dbReference type="Proteomes" id="UP001500325">
    <property type="component" value="Unassembled WGS sequence"/>
</dbReference>
<dbReference type="PANTHER" id="PTHR43384:SF14">
    <property type="entry name" value="ESX-1 SECRETION-ASSOCIATED PROTEIN ESPI"/>
    <property type="match status" value="1"/>
</dbReference>
<feature type="region of interest" description="Disordered" evidence="1">
    <location>
        <begin position="1"/>
        <end position="31"/>
    </location>
</feature>
<sequence>MAAVHRRTRSLAFPEQLSGGRPADHYPVNPLNTACPSDYSARMARHDEPDPATWWERYGHRLHGEPTGSGEGETTVAEHDGREPRAAYPQRQGAEAGAWFADPSGLPSVEQAEPARRPAGSAHLRAFDPDALVRARGPVPDRGWRRILHTATLGRVDPGPGPAQLAAQDRLARVRSHLAGTHRVAVTSLKGGVGKTTVTACLGLALAEHRGDRILALDANPDAGTLADRLTGHSDRTVRDLLDDLGAIDSWTAVSRYTSLAGRLQVLASEQDPAAGEAFTRDEYLRADEVLARFFSVMITDSGTGMVHSAMAGTLDVTDSLVVVGAPTVDGAGRASKTLDWLVAHGHERLVSDAVVVLVGRAGREIDAPALREHFGVRCRAVVEVPHDPHLATGGRIDAGRLRPATRDAFLELAAAVAEAFPARARR</sequence>
<feature type="domain" description="CobQ/CobB/MinD/ParA nucleotide binding" evidence="2">
    <location>
        <begin position="184"/>
        <end position="253"/>
    </location>
</feature>
<dbReference type="InterPro" id="IPR027417">
    <property type="entry name" value="P-loop_NTPase"/>
</dbReference>
<dbReference type="InterPro" id="IPR050625">
    <property type="entry name" value="ParA/MinD_ATPase"/>
</dbReference>
<organism evidence="3 4">
    <name type="scientific">Pseudonocardia yuanmonensis</name>
    <dbReference type="NCBI Taxonomy" id="1095914"/>
    <lineage>
        <taxon>Bacteria</taxon>
        <taxon>Bacillati</taxon>
        <taxon>Actinomycetota</taxon>
        <taxon>Actinomycetes</taxon>
        <taxon>Pseudonocardiales</taxon>
        <taxon>Pseudonocardiaceae</taxon>
        <taxon>Pseudonocardia</taxon>
    </lineage>
</organism>
<name>A0ABP8WR51_9PSEU</name>
<gene>
    <name evidence="3" type="ORF">GCM10023215_33930</name>
</gene>
<evidence type="ECO:0000313" key="3">
    <source>
        <dbReference type="EMBL" id="GAA4693689.1"/>
    </source>
</evidence>
<dbReference type="InterPro" id="IPR002586">
    <property type="entry name" value="CobQ/CobB/MinD/ParA_Nub-bd_dom"/>
</dbReference>
<proteinExistence type="predicted"/>
<dbReference type="Gene3D" id="3.40.50.300">
    <property type="entry name" value="P-loop containing nucleotide triphosphate hydrolases"/>
    <property type="match status" value="1"/>
</dbReference>
<evidence type="ECO:0000256" key="1">
    <source>
        <dbReference type="SAM" id="MobiDB-lite"/>
    </source>
</evidence>
<dbReference type="Pfam" id="PF01656">
    <property type="entry name" value="CbiA"/>
    <property type="match status" value="1"/>
</dbReference>
<evidence type="ECO:0000313" key="4">
    <source>
        <dbReference type="Proteomes" id="UP001500325"/>
    </source>
</evidence>
<accession>A0ABP8WR51</accession>
<keyword evidence="4" id="KW-1185">Reference proteome</keyword>
<dbReference type="PANTHER" id="PTHR43384">
    <property type="entry name" value="SEPTUM SITE-DETERMINING PROTEIN MIND HOMOLOG, CHLOROPLASTIC-RELATED"/>
    <property type="match status" value="1"/>
</dbReference>
<reference evidence="4" key="1">
    <citation type="journal article" date="2019" name="Int. J. Syst. Evol. Microbiol.">
        <title>The Global Catalogue of Microorganisms (GCM) 10K type strain sequencing project: providing services to taxonomists for standard genome sequencing and annotation.</title>
        <authorList>
            <consortium name="The Broad Institute Genomics Platform"/>
            <consortium name="The Broad Institute Genome Sequencing Center for Infectious Disease"/>
            <person name="Wu L."/>
            <person name="Ma J."/>
        </authorList>
    </citation>
    <scope>NUCLEOTIDE SEQUENCE [LARGE SCALE GENOMIC DNA]</scope>
    <source>
        <strain evidence="4">JCM 18055</strain>
    </source>
</reference>
<comment type="caution">
    <text evidence="3">The sequence shown here is derived from an EMBL/GenBank/DDBJ whole genome shotgun (WGS) entry which is preliminary data.</text>
</comment>
<protein>
    <submittedName>
        <fullName evidence="3">MinD/ParA family protein</fullName>
    </submittedName>
</protein>